<dbReference type="InterPro" id="IPR010642">
    <property type="entry name" value="Invasion_prot_B"/>
</dbReference>
<accession>A0A557RKB9</accession>
<organism evidence="3 4">
    <name type="scientific">Spiribacter aquaticus</name>
    <dbReference type="NCBI Taxonomy" id="1935996"/>
    <lineage>
        <taxon>Bacteria</taxon>
        <taxon>Pseudomonadati</taxon>
        <taxon>Pseudomonadota</taxon>
        <taxon>Gammaproteobacteria</taxon>
        <taxon>Chromatiales</taxon>
        <taxon>Ectothiorhodospiraceae</taxon>
        <taxon>Spiribacter</taxon>
    </lineage>
</organism>
<dbReference type="Gene3D" id="2.60.40.1880">
    <property type="entry name" value="Invasion associated locus B (IalB) protein"/>
    <property type="match status" value="1"/>
</dbReference>
<feature type="signal peptide" evidence="2">
    <location>
        <begin position="1"/>
        <end position="47"/>
    </location>
</feature>
<comment type="caution">
    <text evidence="3">The sequence shown here is derived from an EMBL/GenBank/DDBJ whole genome shotgun (WGS) entry which is preliminary data.</text>
</comment>
<feature type="chain" id="PRO_5022215687" evidence="2">
    <location>
        <begin position="48"/>
        <end position="212"/>
    </location>
</feature>
<sequence length="212" mass="23006">MHAPVRQTGGTQRQSRDIMKRVTARAALFATLSSLMLLVLTAGTAGAQSEGTDSALEPQAERPQAEVRERNQDWIVRCQPAPEDAFGAGEFCEMYQQVSEQENDQTVLEAVIGFPPDSDRPVALFNLPLGMLLPPGVALSIDGGEAERFAVQICLQAGCRTSIELGDDLLSRMRAGERATLTIADPQNREVEIPLSLLGFSASLDTLRENRP</sequence>
<dbReference type="Proteomes" id="UP000316688">
    <property type="component" value="Unassembled WGS sequence"/>
</dbReference>
<feature type="region of interest" description="Disordered" evidence="1">
    <location>
        <begin position="48"/>
        <end position="68"/>
    </location>
</feature>
<gene>
    <name evidence="3" type="ORF">FPL11_05980</name>
</gene>
<dbReference type="InterPro" id="IPR038696">
    <property type="entry name" value="IalB_sf"/>
</dbReference>
<keyword evidence="4" id="KW-1185">Reference proteome</keyword>
<feature type="compositionally biased region" description="Basic and acidic residues" evidence="1">
    <location>
        <begin position="59"/>
        <end position="68"/>
    </location>
</feature>
<protein>
    <submittedName>
        <fullName evidence="3">Invasion associated locus B family protein</fullName>
    </submittedName>
</protein>
<reference evidence="3 4" key="1">
    <citation type="submission" date="2019-07" db="EMBL/GenBank/DDBJ databases">
        <title>Reclasification of Spiribacter aquaticus.</title>
        <authorList>
            <person name="Leon M.J."/>
            <person name="Sanchez-Porro C."/>
            <person name="Ventosa A."/>
        </authorList>
    </citation>
    <scope>NUCLEOTIDE SEQUENCE [LARGE SCALE GENOMIC DNA]</scope>
    <source>
        <strain evidence="3 4">SP30</strain>
    </source>
</reference>
<dbReference type="AlphaFoldDB" id="A0A557RKB9"/>
<keyword evidence="2" id="KW-0732">Signal</keyword>
<name>A0A557RKB9_9GAMM</name>
<dbReference type="EMBL" id="VMKP01000002">
    <property type="protein sequence ID" value="TVO65609.1"/>
    <property type="molecule type" value="Genomic_DNA"/>
</dbReference>
<evidence type="ECO:0000313" key="3">
    <source>
        <dbReference type="EMBL" id="TVO65609.1"/>
    </source>
</evidence>
<evidence type="ECO:0000313" key="4">
    <source>
        <dbReference type="Proteomes" id="UP000316688"/>
    </source>
</evidence>
<evidence type="ECO:0000256" key="2">
    <source>
        <dbReference type="SAM" id="SignalP"/>
    </source>
</evidence>
<dbReference type="Pfam" id="PF06776">
    <property type="entry name" value="IalB"/>
    <property type="match status" value="1"/>
</dbReference>
<evidence type="ECO:0000256" key="1">
    <source>
        <dbReference type="SAM" id="MobiDB-lite"/>
    </source>
</evidence>
<proteinExistence type="predicted"/>